<dbReference type="OrthoDB" id="6305173at2"/>
<dbReference type="RefSeq" id="WP_076535220.1">
    <property type="nucleotide sequence ID" value="NZ_FOAC01000002.1"/>
</dbReference>
<dbReference type="STRING" id="573024.SAMN05216208_2145"/>
<organism evidence="2 3">
    <name type="scientific">Roseovarius nanhaiticus</name>
    <dbReference type="NCBI Taxonomy" id="573024"/>
    <lineage>
        <taxon>Bacteria</taxon>
        <taxon>Pseudomonadati</taxon>
        <taxon>Pseudomonadota</taxon>
        <taxon>Alphaproteobacteria</taxon>
        <taxon>Rhodobacterales</taxon>
        <taxon>Roseobacteraceae</taxon>
        <taxon>Roseovarius</taxon>
    </lineage>
</organism>
<accession>A0A1N7HJ39</accession>
<sequence>MSDAFQQILPVLRARDISVVSGANLGDAMSFADELDLDDVYELSLNARGAALTVQPGKAGVLTIAPGSAIGETGNHLHLDSALTMMTANGTTTELLIMVEVDVEGDVEAVYVLPLARMIPRCEYTLVGIDREAVQGRFAEVACVSFTRGTMITLASGAQTPIQDLRPGDMVLTRDDGPRPLRWIGSGTVRAVGDFAPIRIRAGALNNTGDLCVSPESRLFIYQRSDQLGAGRHEVMVRARHLVNGDSIVQEPGGFVDYFQLLFDAHQIIYVEGIAAETMLVDPRTRSILPTDLDLAMREAVQAAVEDALLRPLPGHDRPAHLDFEVRSQLLDRPGVAEILRRASTR</sequence>
<evidence type="ECO:0000313" key="2">
    <source>
        <dbReference type="EMBL" id="SIS24751.1"/>
    </source>
</evidence>
<name>A0A1N7HJ39_9RHOB</name>
<dbReference type="Pfam" id="PF13403">
    <property type="entry name" value="Hint_2"/>
    <property type="match status" value="1"/>
</dbReference>
<keyword evidence="3" id="KW-1185">Reference proteome</keyword>
<feature type="domain" description="Hedgehog/Intein (Hint)" evidence="1">
    <location>
        <begin position="145"/>
        <end position="280"/>
    </location>
</feature>
<dbReference type="AlphaFoldDB" id="A0A1N7HJ39"/>
<dbReference type="InterPro" id="IPR036844">
    <property type="entry name" value="Hint_dom_sf"/>
</dbReference>
<dbReference type="Gene3D" id="2.170.16.10">
    <property type="entry name" value="Hedgehog/Intein (Hint) domain"/>
    <property type="match status" value="1"/>
</dbReference>
<gene>
    <name evidence="2" type="ORF">SAMN05421666_3171</name>
</gene>
<dbReference type="SUPFAM" id="SSF51294">
    <property type="entry name" value="Hedgehog/intein (Hint) domain"/>
    <property type="match status" value="1"/>
</dbReference>
<dbReference type="InterPro" id="IPR028992">
    <property type="entry name" value="Hedgehog/Intein_dom"/>
</dbReference>
<dbReference type="EMBL" id="FTNV01000003">
    <property type="protein sequence ID" value="SIS24751.1"/>
    <property type="molecule type" value="Genomic_DNA"/>
</dbReference>
<dbReference type="Proteomes" id="UP000186019">
    <property type="component" value="Unassembled WGS sequence"/>
</dbReference>
<proteinExistence type="predicted"/>
<evidence type="ECO:0000313" key="3">
    <source>
        <dbReference type="Proteomes" id="UP000186019"/>
    </source>
</evidence>
<reference evidence="2 3" key="1">
    <citation type="submission" date="2017-01" db="EMBL/GenBank/DDBJ databases">
        <authorList>
            <person name="Mah S.A."/>
            <person name="Swanson W.J."/>
            <person name="Moy G.W."/>
            <person name="Vacquier V.D."/>
        </authorList>
    </citation>
    <scope>NUCLEOTIDE SEQUENCE [LARGE SCALE GENOMIC DNA]</scope>
    <source>
        <strain evidence="2 3">DSM 29590</strain>
    </source>
</reference>
<evidence type="ECO:0000259" key="1">
    <source>
        <dbReference type="Pfam" id="PF13403"/>
    </source>
</evidence>
<protein>
    <submittedName>
        <fullName evidence="2">Hint domain-containing protein</fullName>
    </submittedName>
</protein>